<gene>
    <name evidence="1" type="ORF">FCN80_01065</name>
</gene>
<evidence type="ECO:0000313" key="1">
    <source>
        <dbReference type="EMBL" id="TKI08672.1"/>
    </source>
</evidence>
<protein>
    <submittedName>
        <fullName evidence="1">DUF2313 domain-containing protein</fullName>
    </submittedName>
</protein>
<organism evidence="1 2">
    <name type="scientific">Martelella alba</name>
    <dbReference type="NCBI Taxonomy" id="2590451"/>
    <lineage>
        <taxon>Bacteria</taxon>
        <taxon>Pseudomonadati</taxon>
        <taxon>Pseudomonadota</taxon>
        <taxon>Alphaproteobacteria</taxon>
        <taxon>Hyphomicrobiales</taxon>
        <taxon>Aurantimonadaceae</taxon>
        <taxon>Martelella</taxon>
    </lineage>
</organism>
<sequence length="217" mass="24150">MSNKTLLAALLPPVAYDTAQPRLAAEINAEADMLDNVDSSANAALDGVTPFYAGDLLQDWERVLNITPKADSGYQERLDIILIKLSETGGLDIPYFINLAKSIGYTITIDELQPFRAGTSRCGDTLYIDDIIFTWRVNVYGLQVPIYYFRTGTSRVGERLMTLGDKILESTFNDLKPAHTLCYFRYASEIQDPLYLDGTALLDGEQPLTGYVEKDTD</sequence>
<dbReference type="Pfam" id="PF10076">
    <property type="entry name" value="Phage_Mu_Gp48"/>
    <property type="match status" value="1"/>
</dbReference>
<evidence type="ECO:0000313" key="2">
    <source>
        <dbReference type="Proteomes" id="UP000305202"/>
    </source>
</evidence>
<dbReference type="EMBL" id="SZPQ01000001">
    <property type="protein sequence ID" value="TKI08672.1"/>
    <property type="molecule type" value="Genomic_DNA"/>
</dbReference>
<reference evidence="1 2" key="1">
    <citation type="submission" date="2019-04" db="EMBL/GenBank/DDBJ databases">
        <authorList>
            <person name="Li M."/>
            <person name="Gao C."/>
        </authorList>
    </citation>
    <scope>NUCLEOTIDE SEQUENCE [LARGE SCALE GENOMIC DNA]</scope>
    <source>
        <strain evidence="1 2">BGMRC 2031</strain>
    </source>
</reference>
<proteinExistence type="predicted"/>
<keyword evidence="2" id="KW-1185">Reference proteome</keyword>
<dbReference type="RefSeq" id="WP_136987963.1">
    <property type="nucleotide sequence ID" value="NZ_SZPQ01000001.1"/>
</dbReference>
<name>A0ABY2SR61_9HYPH</name>
<dbReference type="Proteomes" id="UP000305202">
    <property type="component" value="Unassembled WGS sequence"/>
</dbReference>
<comment type="caution">
    <text evidence="1">The sequence shown here is derived from an EMBL/GenBank/DDBJ whole genome shotgun (WGS) entry which is preliminary data.</text>
</comment>
<dbReference type="InterPro" id="IPR018755">
    <property type="entry name" value="Phage_Mu_Gp48"/>
</dbReference>
<accession>A0ABY2SR61</accession>